<name>A0AAT9F7H3_9BACT</name>
<reference evidence="2" key="3">
    <citation type="journal article" date="2019" name="Vet. Microbiol.">
        <title>Mutations associated with change of susceptibility to lincosamides and/or macrolides in field and laboratory-derived Mycoplasma californicum strains in Japan, and development of a rapid detection method for these mutations.</title>
        <authorList>
            <person name="Hata E."/>
            <person name="Nagai K."/>
            <person name="Murakami K."/>
        </authorList>
    </citation>
    <scope>NUCLEOTIDE SEQUENCE</scope>
    <source>
        <strain evidence="2">HAZ160_1</strain>
    </source>
</reference>
<gene>
    <name evidence="2" type="ORF">MCAL160_0122</name>
</gene>
<protein>
    <submittedName>
        <fullName evidence="2">Uncharacterized protein</fullName>
    </submittedName>
</protein>
<feature type="transmembrane region" description="Helical" evidence="1">
    <location>
        <begin position="12"/>
        <end position="34"/>
    </location>
</feature>
<feature type="transmembrane region" description="Helical" evidence="1">
    <location>
        <begin position="46"/>
        <end position="72"/>
    </location>
</feature>
<sequence>MFKQKEIKTAKTYSILGIANFVLGILVLILHWLFVVQLAMESSITFVTLAFFIIFVILFIPIGIAGLVFWIITLINAYRLKNKTYFIVALVLPLVGIAISHCFMGFLIANEMTKENKENEENQYFI</sequence>
<dbReference type="AlphaFoldDB" id="A0AAT9F7H3"/>
<proteinExistence type="predicted"/>
<evidence type="ECO:0000256" key="1">
    <source>
        <dbReference type="SAM" id="Phobius"/>
    </source>
</evidence>
<keyword evidence="1" id="KW-0812">Transmembrane</keyword>
<reference evidence="2" key="2">
    <citation type="journal article" date="2014" name="Genome Announc.">
        <title>Complete Genome Sequence of Mycoplasma californicum Strain HAZ160_1 from Bovine Mastitic Milk in Japan.</title>
        <authorList>
            <person name="Hata E."/>
            <person name="Murakami K."/>
        </authorList>
    </citation>
    <scope>NUCLEOTIDE SEQUENCE</scope>
    <source>
        <strain evidence="2">HAZ160_1</strain>
    </source>
</reference>
<keyword evidence="1" id="KW-0472">Membrane</keyword>
<accession>A0AAT9F7H3</accession>
<dbReference type="RefSeq" id="WP_041102867.1">
    <property type="nucleotide sequence ID" value="NZ_AP013353.1"/>
</dbReference>
<keyword evidence="1" id="KW-1133">Transmembrane helix</keyword>
<feature type="transmembrane region" description="Helical" evidence="1">
    <location>
        <begin position="84"/>
        <end position="109"/>
    </location>
</feature>
<organism evidence="2">
    <name type="scientific">Mycoplasmopsis californica HAZ160_1</name>
    <dbReference type="NCBI Taxonomy" id="1397850"/>
    <lineage>
        <taxon>Bacteria</taxon>
        <taxon>Bacillati</taxon>
        <taxon>Mycoplasmatota</taxon>
        <taxon>Mycoplasmoidales</taxon>
        <taxon>Metamycoplasmataceae</taxon>
        <taxon>Mycoplasmopsis</taxon>
    </lineage>
</organism>
<evidence type="ECO:0000313" key="2">
    <source>
        <dbReference type="EMBL" id="BAP00850.1"/>
    </source>
</evidence>
<dbReference type="EMBL" id="AP013353">
    <property type="protein sequence ID" value="BAP00850.1"/>
    <property type="molecule type" value="Genomic_DNA"/>
</dbReference>
<dbReference type="KEGG" id="mcm:MCAL160_0122"/>
<reference evidence="2" key="1">
    <citation type="journal article" date="2014" name="Appl. Environ. Microbiol.">
        <title>Molecular Epidemiology of Cases of Mycoplasma californicum Infection in Japan.</title>
        <authorList>
            <person name="Hata E."/>
            <person name="Suzuki K."/>
            <person name="Hanyu H."/>
            <person name="Itoh M."/>
            <person name="Higuchi H."/>
            <person name="Kobayashi H."/>
        </authorList>
    </citation>
    <scope>NUCLEOTIDE SEQUENCE</scope>
    <source>
        <strain evidence="2">HAZ160_1</strain>
    </source>
</reference>
<reference evidence="2" key="4">
    <citation type="submission" date="2024-06" db="EMBL/GenBank/DDBJ databases">
        <authorList>
            <consortium name="Mycoplasma californicum genome sequencing consortium"/>
            <person name="Hata E."/>
            <person name="Tanaka K."/>
            <person name="Tamamura Y."/>
        </authorList>
    </citation>
    <scope>NUCLEOTIDE SEQUENCE</scope>
    <source>
        <strain evidence="2">HAZ160_1</strain>
    </source>
</reference>